<name>A0AAW1QS92_9CHLO</name>
<evidence type="ECO:0000259" key="1">
    <source>
        <dbReference type="Pfam" id="PF25498"/>
    </source>
</evidence>
<feature type="domain" description="DUF7912" evidence="1">
    <location>
        <begin position="204"/>
        <end position="288"/>
    </location>
</feature>
<reference evidence="2 3" key="1">
    <citation type="journal article" date="2024" name="Nat. Commun.">
        <title>Phylogenomics reveals the evolutionary origins of lichenization in chlorophyte algae.</title>
        <authorList>
            <person name="Puginier C."/>
            <person name="Libourel C."/>
            <person name="Otte J."/>
            <person name="Skaloud P."/>
            <person name="Haon M."/>
            <person name="Grisel S."/>
            <person name="Petersen M."/>
            <person name="Berrin J.G."/>
            <person name="Delaux P.M."/>
            <person name="Dal Grande F."/>
            <person name="Keller J."/>
        </authorList>
    </citation>
    <scope>NUCLEOTIDE SEQUENCE [LARGE SCALE GENOMIC DNA]</scope>
    <source>
        <strain evidence="2 3">SAG 2043</strain>
    </source>
</reference>
<dbReference type="AlphaFoldDB" id="A0AAW1QS92"/>
<sequence length="291" mass="32045">MRSGLLIRSVSSLNLLHRTACARKAGWQPPQACSCTASPSKLRKQSSMRRLHACDAVSDKQPPDWALEGVPDNLEEDFDEDFDGDFEEDLEGLSDLDELDDADANGHGIDTGKVDWGVLGLDAAKRVLESPAFGHLQLFSYTAVGASKRVDVRLDKPEDKFGSPTLDDISDFSRSYITEFDQALGSQAGTISVQVSSPGAERPVRVPDDLLRFKDLPMKVDYRSEDKSLHGVLQLVQLDSDAQTTEWRLADVRANRSGAGKGRTKLTKKAAEQRFTIPVADLQGVRLHMDF</sequence>
<evidence type="ECO:0000313" key="2">
    <source>
        <dbReference type="EMBL" id="KAK9823937.1"/>
    </source>
</evidence>
<dbReference type="Pfam" id="PF25498">
    <property type="entry name" value="DUF7912"/>
    <property type="match status" value="1"/>
</dbReference>
<dbReference type="EMBL" id="JALJOR010000002">
    <property type="protein sequence ID" value="KAK9823937.1"/>
    <property type="molecule type" value="Genomic_DNA"/>
</dbReference>
<evidence type="ECO:0000313" key="3">
    <source>
        <dbReference type="Proteomes" id="UP001489004"/>
    </source>
</evidence>
<dbReference type="HAMAP" id="MF_01077">
    <property type="entry name" value="RimP"/>
    <property type="match status" value="1"/>
</dbReference>
<dbReference type="Proteomes" id="UP001489004">
    <property type="component" value="Unassembled WGS sequence"/>
</dbReference>
<dbReference type="PANTHER" id="PTHR34544">
    <property type="entry name" value="OSJNBA0006B20.18 PROTEIN"/>
    <property type="match status" value="1"/>
</dbReference>
<gene>
    <name evidence="2" type="ORF">WJX72_006504</name>
</gene>
<comment type="caution">
    <text evidence="2">The sequence shown here is derived from an EMBL/GenBank/DDBJ whole genome shotgun (WGS) entry which is preliminary data.</text>
</comment>
<organism evidence="2 3">
    <name type="scientific">[Myrmecia] bisecta</name>
    <dbReference type="NCBI Taxonomy" id="41462"/>
    <lineage>
        <taxon>Eukaryota</taxon>
        <taxon>Viridiplantae</taxon>
        <taxon>Chlorophyta</taxon>
        <taxon>core chlorophytes</taxon>
        <taxon>Trebouxiophyceae</taxon>
        <taxon>Trebouxiales</taxon>
        <taxon>Trebouxiaceae</taxon>
        <taxon>Myrmecia</taxon>
    </lineage>
</organism>
<keyword evidence="3" id="KW-1185">Reference proteome</keyword>
<proteinExistence type="inferred from homology"/>
<dbReference type="InterPro" id="IPR003728">
    <property type="entry name" value="Ribosome_maturation_RimP"/>
</dbReference>
<dbReference type="GO" id="GO:0042274">
    <property type="term" value="P:ribosomal small subunit biogenesis"/>
    <property type="evidence" value="ECO:0007669"/>
    <property type="project" value="InterPro"/>
</dbReference>
<accession>A0AAW1QS92</accession>
<protein>
    <recommendedName>
        <fullName evidence="1">DUF7912 domain-containing protein</fullName>
    </recommendedName>
</protein>
<dbReference type="InterPro" id="IPR057234">
    <property type="entry name" value="DUF7912"/>
</dbReference>
<dbReference type="PANTHER" id="PTHR34544:SF3">
    <property type="entry name" value="OS07G0155200 PROTEIN"/>
    <property type="match status" value="1"/>
</dbReference>